<proteinExistence type="predicted"/>
<dbReference type="Proteomes" id="UP001458880">
    <property type="component" value="Unassembled WGS sequence"/>
</dbReference>
<accession>A0AAW1JE33</accession>
<dbReference type="EMBL" id="JASPKY010000413">
    <property type="protein sequence ID" value="KAK9701507.1"/>
    <property type="molecule type" value="Genomic_DNA"/>
</dbReference>
<name>A0AAW1JE33_POPJA</name>
<organism evidence="2 3">
    <name type="scientific">Popillia japonica</name>
    <name type="common">Japanese beetle</name>
    <dbReference type="NCBI Taxonomy" id="7064"/>
    <lineage>
        <taxon>Eukaryota</taxon>
        <taxon>Metazoa</taxon>
        <taxon>Ecdysozoa</taxon>
        <taxon>Arthropoda</taxon>
        <taxon>Hexapoda</taxon>
        <taxon>Insecta</taxon>
        <taxon>Pterygota</taxon>
        <taxon>Neoptera</taxon>
        <taxon>Endopterygota</taxon>
        <taxon>Coleoptera</taxon>
        <taxon>Polyphaga</taxon>
        <taxon>Scarabaeiformia</taxon>
        <taxon>Scarabaeidae</taxon>
        <taxon>Rutelinae</taxon>
        <taxon>Popillia</taxon>
    </lineage>
</organism>
<comment type="caution">
    <text evidence="2">The sequence shown here is derived from an EMBL/GenBank/DDBJ whole genome shotgun (WGS) entry which is preliminary data.</text>
</comment>
<keyword evidence="3" id="KW-1185">Reference proteome</keyword>
<keyword evidence="1" id="KW-0732">Signal</keyword>
<feature type="signal peptide" evidence="1">
    <location>
        <begin position="1"/>
        <end position="25"/>
    </location>
</feature>
<evidence type="ECO:0000313" key="2">
    <source>
        <dbReference type="EMBL" id="KAK9701507.1"/>
    </source>
</evidence>
<sequence length="144" mass="16489">MFIPLRANYILLTLLILMCTRSIQSGEVGEHQKSVPKLFGSRIATNYTQEVITTATRGITITVLDTNMQSGLRDSALKSLSHFTEIYFNEPEKILWYAAEEMNHKHRDRVWLGAVNYLYVIAVGPYISVDINRDRIFMFGVINC</sequence>
<evidence type="ECO:0000313" key="3">
    <source>
        <dbReference type="Proteomes" id="UP001458880"/>
    </source>
</evidence>
<evidence type="ECO:0000256" key="1">
    <source>
        <dbReference type="SAM" id="SignalP"/>
    </source>
</evidence>
<gene>
    <name evidence="2" type="ORF">QE152_g30600</name>
</gene>
<dbReference type="AlphaFoldDB" id="A0AAW1JE33"/>
<feature type="chain" id="PRO_5043833608" evidence="1">
    <location>
        <begin position="26"/>
        <end position="144"/>
    </location>
</feature>
<protein>
    <submittedName>
        <fullName evidence="2">Uncharacterized protein</fullName>
    </submittedName>
</protein>
<reference evidence="2 3" key="1">
    <citation type="journal article" date="2024" name="BMC Genomics">
        <title>De novo assembly and annotation of Popillia japonica's genome with initial clues to its potential as an invasive pest.</title>
        <authorList>
            <person name="Cucini C."/>
            <person name="Boschi S."/>
            <person name="Funari R."/>
            <person name="Cardaioli E."/>
            <person name="Iannotti N."/>
            <person name="Marturano G."/>
            <person name="Paoli F."/>
            <person name="Bruttini M."/>
            <person name="Carapelli A."/>
            <person name="Frati F."/>
            <person name="Nardi F."/>
        </authorList>
    </citation>
    <scope>NUCLEOTIDE SEQUENCE [LARGE SCALE GENOMIC DNA]</scope>
    <source>
        <strain evidence="2">DMR45628</strain>
    </source>
</reference>